<accession>A0A383F4W3</accession>
<sequence length="85" mass="9508">MFSKKCFIITTFLILIVSASHSHAEIQTKQDADAFLGSYCIELVSGIKGLYEEQKILVAEEKWKGFFEKGALISAIADIYSKLCK</sequence>
<name>A0A383F4W3_9ZZZZ</name>
<protein>
    <submittedName>
        <fullName evidence="1">Uncharacterized protein</fullName>
    </submittedName>
</protein>
<gene>
    <name evidence="1" type="ORF">METZ01_LOCUS516863</name>
</gene>
<organism evidence="1">
    <name type="scientific">marine metagenome</name>
    <dbReference type="NCBI Taxonomy" id="408172"/>
    <lineage>
        <taxon>unclassified sequences</taxon>
        <taxon>metagenomes</taxon>
        <taxon>ecological metagenomes</taxon>
    </lineage>
</organism>
<dbReference type="EMBL" id="UINC01231468">
    <property type="protein sequence ID" value="SVE64009.1"/>
    <property type="molecule type" value="Genomic_DNA"/>
</dbReference>
<proteinExistence type="predicted"/>
<evidence type="ECO:0000313" key="1">
    <source>
        <dbReference type="EMBL" id="SVE64009.1"/>
    </source>
</evidence>
<reference evidence="1" key="1">
    <citation type="submission" date="2018-05" db="EMBL/GenBank/DDBJ databases">
        <authorList>
            <person name="Lanie J.A."/>
            <person name="Ng W.-L."/>
            <person name="Kazmierczak K.M."/>
            <person name="Andrzejewski T.M."/>
            <person name="Davidsen T.M."/>
            <person name="Wayne K.J."/>
            <person name="Tettelin H."/>
            <person name="Glass J.I."/>
            <person name="Rusch D."/>
            <person name="Podicherti R."/>
            <person name="Tsui H.-C.T."/>
            <person name="Winkler M.E."/>
        </authorList>
    </citation>
    <scope>NUCLEOTIDE SEQUENCE</scope>
</reference>
<dbReference type="AlphaFoldDB" id="A0A383F4W3"/>